<dbReference type="InterPro" id="IPR018130">
    <property type="entry name" value="Ribosomal_uS2_CS"/>
</dbReference>
<dbReference type="GO" id="GO:0000028">
    <property type="term" value="P:ribosomal small subunit assembly"/>
    <property type="evidence" value="ECO:0000318"/>
    <property type="project" value="GO_Central"/>
</dbReference>
<dbReference type="PROSITE" id="PS00963">
    <property type="entry name" value="RIBOSOMAL_S2_2"/>
    <property type="match status" value="1"/>
</dbReference>
<name>A0ECJ9_PARTE</name>
<dbReference type="STRING" id="5888.A0ECJ9"/>
<dbReference type="NCBIfam" id="TIGR01012">
    <property type="entry name" value="uS2_euk_arch"/>
    <property type="match status" value="1"/>
</dbReference>
<dbReference type="InterPro" id="IPR023591">
    <property type="entry name" value="Ribosomal_uS2_flav_dom_sf"/>
</dbReference>
<protein>
    <recommendedName>
        <fullName evidence="4">Small ribosomal subunit protein uS2</fullName>
    </recommendedName>
</protein>
<evidence type="ECO:0000256" key="6">
    <source>
        <dbReference type="SAM" id="MobiDB-lite"/>
    </source>
</evidence>
<feature type="compositionally biased region" description="Basic and acidic residues" evidence="6">
    <location>
        <begin position="248"/>
        <end position="268"/>
    </location>
</feature>
<evidence type="ECO:0000256" key="1">
    <source>
        <dbReference type="ARBA" id="ARBA00006242"/>
    </source>
</evidence>
<feature type="region of interest" description="Disordered" evidence="6">
    <location>
        <begin position="247"/>
        <end position="268"/>
    </location>
</feature>
<dbReference type="OMA" id="VKNFFEP"/>
<comment type="similarity">
    <text evidence="1 5">Belongs to the universal ribosomal protein uS2 family.</text>
</comment>
<dbReference type="KEGG" id="ptm:GSPATT00003885001"/>
<dbReference type="Gene3D" id="3.40.50.10490">
    <property type="entry name" value="Glucose-6-phosphate isomerase like protein, domain 1"/>
    <property type="match status" value="1"/>
</dbReference>
<dbReference type="OrthoDB" id="414863at2759"/>
<proteinExistence type="inferred from homology"/>
<dbReference type="HOGENOM" id="CLU_058171_2_0_1"/>
<evidence type="ECO:0000313" key="8">
    <source>
        <dbReference type="Proteomes" id="UP000000600"/>
    </source>
</evidence>
<organism evidence="7 8">
    <name type="scientific">Paramecium tetraurelia</name>
    <dbReference type="NCBI Taxonomy" id="5888"/>
    <lineage>
        <taxon>Eukaryota</taxon>
        <taxon>Sar</taxon>
        <taxon>Alveolata</taxon>
        <taxon>Ciliophora</taxon>
        <taxon>Intramacronucleata</taxon>
        <taxon>Oligohymenophorea</taxon>
        <taxon>Peniculida</taxon>
        <taxon>Parameciidae</taxon>
        <taxon>Paramecium</taxon>
    </lineage>
</organism>
<evidence type="ECO:0000256" key="2">
    <source>
        <dbReference type="ARBA" id="ARBA00022980"/>
    </source>
</evidence>
<reference evidence="7 8" key="1">
    <citation type="journal article" date="2006" name="Nature">
        <title>Global trends of whole-genome duplications revealed by the ciliate Paramecium tetraurelia.</title>
        <authorList>
            <consortium name="Genoscope"/>
            <person name="Aury J.-M."/>
            <person name="Jaillon O."/>
            <person name="Duret L."/>
            <person name="Noel B."/>
            <person name="Jubin C."/>
            <person name="Porcel B.M."/>
            <person name="Segurens B."/>
            <person name="Daubin V."/>
            <person name="Anthouard V."/>
            <person name="Aiach N."/>
            <person name="Arnaiz O."/>
            <person name="Billaut A."/>
            <person name="Beisson J."/>
            <person name="Blanc I."/>
            <person name="Bouhouche K."/>
            <person name="Camara F."/>
            <person name="Duharcourt S."/>
            <person name="Guigo R."/>
            <person name="Gogendeau D."/>
            <person name="Katinka M."/>
            <person name="Keller A.-M."/>
            <person name="Kissmehl R."/>
            <person name="Klotz C."/>
            <person name="Koll F."/>
            <person name="Le Moue A."/>
            <person name="Lepere C."/>
            <person name="Malinsky S."/>
            <person name="Nowacki M."/>
            <person name="Nowak J.K."/>
            <person name="Plattner H."/>
            <person name="Poulain J."/>
            <person name="Ruiz F."/>
            <person name="Serrano V."/>
            <person name="Zagulski M."/>
            <person name="Dessen P."/>
            <person name="Betermier M."/>
            <person name="Weissenbach J."/>
            <person name="Scarpelli C."/>
            <person name="Schachter V."/>
            <person name="Sperling L."/>
            <person name="Meyer E."/>
            <person name="Cohen J."/>
            <person name="Wincker P."/>
        </authorList>
    </citation>
    <scope>NUCLEOTIDE SEQUENCE [LARGE SCALE GENOMIC DNA]</scope>
    <source>
        <strain evidence="7 8">Stock d4-2</strain>
    </source>
</reference>
<dbReference type="AlphaFoldDB" id="A0ECJ9"/>
<dbReference type="InterPro" id="IPR001865">
    <property type="entry name" value="Ribosomal_uS2"/>
</dbReference>
<accession>A0ECJ9</accession>
<evidence type="ECO:0000256" key="5">
    <source>
        <dbReference type="RuleBase" id="RU003631"/>
    </source>
</evidence>
<gene>
    <name evidence="7" type="ORF">GSPATT00003885001</name>
</gene>
<evidence type="ECO:0000313" key="7">
    <source>
        <dbReference type="EMBL" id="CAK93016.1"/>
    </source>
</evidence>
<keyword evidence="8" id="KW-1185">Reference proteome</keyword>
<dbReference type="InterPro" id="IPR005707">
    <property type="entry name" value="Ribosomal_uS2_euk/arc"/>
</dbReference>
<dbReference type="RefSeq" id="XP_001460413.1">
    <property type="nucleotide sequence ID" value="XM_001460376.2"/>
</dbReference>
<dbReference type="CDD" id="cd01425">
    <property type="entry name" value="RPS2"/>
    <property type="match status" value="1"/>
</dbReference>
<keyword evidence="3 5" id="KW-0687">Ribonucleoprotein</keyword>
<dbReference type="Pfam" id="PF00318">
    <property type="entry name" value="Ribosomal_S2"/>
    <property type="match status" value="2"/>
</dbReference>
<dbReference type="PRINTS" id="PR00395">
    <property type="entry name" value="RIBOSOMALS2"/>
</dbReference>
<evidence type="ECO:0000256" key="3">
    <source>
        <dbReference type="ARBA" id="ARBA00023274"/>
    </source>
</evidence>
<dbReference type="GO" id="GO:0022627">
    <property type="term" value="C:cytosolic small ribosomal subunit"/>
    <property type="evidence" value="ECO:0000318"/>
    <property type="project" value="GO_Central"/>
</dbReference>
<evidence type="ECO:0000256" key="4">
    <source>
        <dbReference type="ARBA" id="ARBA00035256"/>
    </source>
</evidence>
<dbReference type="Proteomes" id="UP000000600">
    <property type="component" value="Unassembled WGS sequence"/>
</dbReference>
<dbReference type="GeneID" id="5046198"/>
<sequence length="268" mass="31009">MVIEWIAQYKKLIKKQSRFVKYLKKQIFIFDCMSRKEQDIKRLIASQCHVGTKQLHFDMKRYVSHRSDNGSYILNLEETWQHIKLAARVIAAIEQPQDVMVVSSRPIGQRAVIKFAHYTQASSTRSARWTPGTLTNQSNSASGKFQEPQLLIVTDPHLDRQAIVEASYVNIPVIALTNSDTPLQYVDIPIPVGNRETKSISMIYWLLAREVKILRGELNKDEEWDVLVDLFYHKEITNDQLGITDNQVKQEAEDHEQQAEGEKAEKDW</sequence>
<dbReference type="GO" id="GO:0002181">
    <property type="term" value="P:cytoplasmic translation"/>
    <property type="evidence" value="ECO:0000318"/>
    <property type="project" value="GO_Central"/>
</dbReference>
<dbReference type="SUPFAM" id="SSF52313">
    <property type="entry name" value="Ribosomal protein S2"/>
    <property type="match status" value="1"/>
</dbReference>
<dbReference type="eggNOG" id="KOG0830">
    <property type="taxonomic scope" value="Eukaryota"/>
</dbReference>
<dbReference type="PANTHER" id="PTHR11489">
    <property type="entry name" value="40S RIBOSOMAL PROTEIN SA"/>
    <property type="match status" value="1"/>
</dbReference>
<dbReference type="FunFam" id="3.40.50.10490:FF:000030">
    <property type="entry name" value="30S ribosomal protein S2"/>
    <property type="match status" value="1"/>
</dbReference>
<dbReference type="EMBL" id="CT868671">
    <property type="protein sequence ID" value="CAK93016.1"/>
    <property type="molecule type" value="Genomic_DNA"/>
</dbReference>
<dbReference type="InParanoid" id="A0ECJ9"/>
<dbReference type="GO" id="GO:0003735">
    <property type="term" value="F:structural constituent of ribosome"/>
    <property type="evidence" value="ECO:0000318"/>
    <property type="project" value="GO_Central"/>
</dbReference>
<keyword evidence="2 5" id="KW-0689">Ribosomal protein</keyword>